<name>A0AAJ0B4B6_9PEZI</name>
<feature type="signal peptide" evidence="1">
    <location>
        <begin position="1"/>
        <end position="20"/>
    </location>
</feature>
<keyword evidence="4" id="KW-1185">Reference proteome</keyword>
<dbReference type="Pfam" id="PF24476">
    <property type="entry name" value="DUF7580"/>
    <property type="match status" value="1"/>
</dbReference>
<comment type="caution">
    <text evidence="3">The sequence shown here is derived from an EMBL/GenBank/DDBJ whole genome shotgun (WGS) entry which is preliminary data.</text>
</comment>
<protein>
    <recommendedName>
        <fullName evidence="2">DUF7580 domain-containing protein</fullName>
    </recommendedName>
</protein>
<evidence type="ECO:0000313" key="4">
    <source>
        <dbReference type="Proteomes" id="UP001239445"/>
    </source>
</evidence>
<feature type="domain" description="DUF7580" evidence="2">
    <location>
        <begin position="216"/>
        <end position="582"/>
    </location>
</feature>
<reference evidence="3" key="1">
    <citation type="submission" date="2023-06" db="EMBL/GenBank/DDBJ databases">
        <title>Genome-scale phylogeny and comparative genomics of the fungal order Sordariales.</title>
        <authorList>
            <consortium name="Lawrence Berkeley National Laboratory"/>
            <person name="Hensen N."/>
            <person name="Bonometti L."/>
            <person name="Westerberg I."/>
            <person name="Brannstrom I.O."/>
            <person name="Guillou S."/>
            <person name="Cros-Aarteil S."/>
            <person name="Calhoun S."/>
            <person name="Haridas S."/>
            <person name="Kuo A."/>
            <person name="Mondo S."/>
            <person name="Pangilinan J."/>
            <person name="Riley R."/>
            <person name="Labutti K."/>
            <person name="Andreopoulos B."/>
            <person name="Lipzen A."/>
            <person name="Chen C."/>
            <person name="Yanf M."/>
            <person name="Daum C."/>
            <person name="Ng V."/>
            <person name="Clum A."/>
            <person name="Steindorff A."/>
            <person name="Ohm R."/>
            <person name="Martin F."/>
            <person name="Silar P."/>
            <person name="Natvig D."/>
            <person name="Lalanne C."/>
            <person name="Gautier V."/>
            <person name="Ament-Velasquez S.L."/>
            <person name="Kruys A."/>
            <person name="Hutchinson M.I."/>
            <person name="Powell A.J."/>
            <person name="Barry K."/>
            <person name="Miller A.N."/>
            <person name="Grigoriev I.V."/>
            <person name="Debuchy R."/>
            <person name="Gladieux P."/>
            <person name="Thoren M.H."/>
            <person name="Johannesson H."/>
        </authorList>
    </citation>
    <scope>NUCLEOTIDE SEQUENCE</scope>
    <source>
        <strain evidence="3">PSN4</strain>
    </source>
</reference>
<sequence length="588" mass="66926">MSGFEIAGVVLGALPLVISAIEHYESSLDRVTVFFKWQDELDKTLRELWIQHSSYEMTLRNILSGIVCDEYLETMMARYDSPLWKDAEVHDELRRKLGAAYNVYDYTIREMAGYMTTLASHLDIDRKKTQSASDLEAILLAYRPAPSPQGHPKFEFRRRVKFTIKRERIRHLLFQVKECNDRLDSFIEKADRLDQTNHCRAPDQRWKPCLGIPLHQIHSHAIRLHQVLSSALTCRAHPTHRVHLLLEHRMASKKRKGARRIGAAKSQEDYARFTLSFKGALTWRIAEIKILEEPMLPTNTGIRFQVLPPPGPMSAPPNLNTQALSDRLEIIQDLCSTFQSSSQPFLGFYLDPVSQDPLSQCVLKGTYPAAQRPICRGHDLVTLEQILFPPQTNSWQPLTEEDRYLLAITLAASFVQLHDTPWISKRWSERDVLFCEEVTRTNTVQCKRIDVRHPFVTKTYDLTTNIPSAPVTLSSNWAGGGCSHEDGLNLLALAKMLLQIRSGGRVEPQGVDMGLGGPNEMTELQTLKRWVLQEKGNLSIAFRGAITHCMKCFADPDTDLKDVAFRQSLIDVIVAPLLDELHYLQGPL</sequence>
<evidence type="ECO:0000256" key="1">
    <source>
        <dbReference type="SAM" id="SignalP"/>
    </source>
</evidence>
<dbReference type="PANTHER" id="PTHR35186">
    <property type="entry name" value="ANK_REP_REGION DOMAIN-CONTAINING PROTEIN"/>
    <property type="match status" value="1"/>
</dbReference>
<organism evidence="3 4">
    <name type="scientific">Echria macrotheca</name>
    <dbReference type="NCBI Taxonomy" id="438768"/>
    <lineage>
        <taxon>Eukaryota</taxon>
        <taxon>Fungi</taxon>
        <taxon>Dikarya</taxon>
        <taxon>Ascomycota</taxon>
        <taxon>Pezizomycotina</taxon>
        <taxon>Sordariomycetes</taxon>
        <taxon>Sordariomycetidae</taxon>
        <taxon>Sordariales</taxon>
        <taxon>Schizotheciaceae</taxon>
        <taxon>Echria</taxon>
    </lineage>
</organism>
<evidence type="ECO:0000313" key="3">
    <source>
        <dbReference type="EMBL" id="KAK1750544.1"/>
    </source>
</evidence>
<dbReference type="InterPro" id="IPR056002">
    <property type="entry name" value="DUF7580"/>
</dbReference>
<proteinExistence type="predicted"/>
<dbReference type="AlphaFoldDB" id="A0AAJ0B4B6"/>
<evidence type="ECO:0000259" key="2">
    <source>
        <dbReference type="Pfam" id="PF24476"/>
    </source>
</evidence>
<feature type="chain" id="PRO_5042493072" description="DUF7580 domain-containing protein" evidence="1">
    <location>
        <begin position="21"/>
        <end position="588"/>
    </location>
</feature>
<dbReference type="Proteomes" id="UP001239445">
    <property type="component" value="Unassembled WGS sequence"/>
</dbReference>
<keyword evidence="1" id="KW-0732">Signal</keyword>
<accession>A0AAJ0B4B6</accession>
<dbReference type="PANTHER" id="PTHR35186:SF4">
    <property type="entry name" value="PRION-INHIBITION AND PROPAGATION HELO DOMAIN-CONTAINING PROTEIN"/>
    <property type="match status" value="1"/>
</dbReference>
<gene>
    <name evidence="3" type="ORF">QBC47DRAFT_118880</name>
</gene>
<dbReference type="EMBL" id="MU839846">
    <property type="protein sequence ID" value="KAK1750544.1"/>
    <property type="molecule type" value="Genomic_DNA"/>
</dbReference>